<keyword evidence="14" id="KW-0812">Transmembrane</keyword>
<dbReference type="EMBL" id="NOIH01000013">
    <property type="protein sequence ID" value="OYD53581.1"/>
    <property type="molecule type" value="Genomic_DNA"/>
</dbReference>
<dbReference type="OrthoDB" id="9766423at2"/>
<comment type="caution">
    <text evidence="15">The sequence shown here is derived from an EMBL/GenBank/DDBJ whole genome shotgun (WGS) entry which is preliminary data.</text>
</comment>
<dbReference type="GO" id="GO:0009245">
    <property type="term" value="P:lipid A biosynthetic process"/>
    <property type="evidence" value="ECO:0007669"/>
    <property type="project" value="UniProtKB-UniRule"/>
</dbReference>
<dbReference type="PANTHER" id="PTHR42724:SF1">
    <property type="entry name" value="TETRAACYLDISACCHARIDE 4'-KINASE, MITOCHONDRIAL-RELATED"/>
    <property type="match status" value="1"/>
</dbReference>
<organism evidence="15 16">
    <name type="scientific">Thauera propionica</name>
    <dbReference type="NCBI Taxonomy" id="2019431"/>
    <lineage>
        <taxon>Bacteria</taxon>
        <taxon>Pseudomonadati</taxon>
        <taxon>Pseudomonadota</taxon>
        <taxon>Betaproteobacteria</taxon>
        <taxon>Rhodocyclales</taxon>
        <taxon>Zoogloeaceae</taxon>
        <taxon>Thauera</taxon>
    </lineage>
</organism>
<evidence type="ECO:0000256" key="12">
    <source>
        <dbReference type="ARBA" id="ARBA00029757"/>
    </source>
</evidence>
<dbReference type="GO" id="GO:0005524">
    <property type="term" value="F:ATP binding"/>
    <property type="evidence" value="ECO:0007669"/>
    <property type="project" value="UniProtKB-UniRule"/>
</dbReference>
<dbReference type="Pfam" id="PF02606">
    <property type="entry name" value="LpxK"/>
    <property type="match status" value="1"/>
</dbReference>
<dbReference type="PANTHER" id="PTHR42724">
    <property type="entry name" value="TETRAACYLDISACCHARIDE 4'-KINASE"/>
    <property type="match status" value="1"/>
</dbReference>
<keyword evidence="11 13" id="KW-0443">Lipid metabolism</keyword>
<dbReference type="AlphaFoldDB" id="A0A235EX63"/>
<keyword evidence="8 13" id="KW-0547">Nucleotide-binding</keyword>
<dbReference type="Proteomes" id="UP000215181">
    <property type="component" value="Unassembled WGS sequence"/>
</dbReference>
<evidence type="ECO:0000256" key="7">
    <source>
        <dbReference type="ARBA" id="ARBA00022679"/>
    </source>
</evidence>
<name>A0A235EX63_9RHOO</name>
<keyword evidence="10 13" id="KW-0067">ATP-binding</keyword>
<dbReference type="HAMAP" id="MF_00409">
    <property type="entry name" value="LpxK"/>
    <property type="match status" value="1"/>
</dbReference>
<evidence type="ECO:0000256" key="4">
    <source>
        <dbReference type="ARBA" id="ARBA00016436"/>
    </source>
</evidence>
<evidence type="ECO:0000256" key="9">
    <source>
        <dbReference type="ARBA" id="ARBA00022777"/>
    </source>
</evidence>
<evidence type="ECO:0000256" key="1">
    <source>
        <dbReference type="ARBA" id="ARBA00002274"/>
    </source>
</evidence>
<dbReference type="GO" id="GO:0009029">
    <property type="term" value="F:lipid-A 4'-kinase activity"/>
    <property type="evidence" value="ECO:0007669"/>
    <property type="project" value="UniProtKB-UniRule"/>
</dbReference>
<dbReference type="GO" id="GO:0009244">
    <property type="term" value="P:lipopolysaccharide core region biosynthetic process"/>
    <property type="evidence" value="ECO:0007669"/>
    <property type="project" value="TreeGrafter"/>
</dbReference>
<keyword evidence="16" id="KW-1185">Reference proteome</keyword>
<keyword evidence="14" id="KW-1133">Transmembrane helix</keyword>
<accession>A0A235EX63</accession>
<dbReference type="InterPro" id="IPR003758">
    <property type="entry name" value="LpxK"/>
</dbReference>
<dbReference type="InterPro" id="IPR027417">
    <property type="entry name" value="P-loop_NTPase"/>
</dbReference>
<comment type="catalytic activity">
    <reaction evidence="13">
        <text>a lipid A disaccharide + ATP = a lipid IVA + ADP + H(+)</text>
        <dbReference type="Rhea" id="RHEA:67840"/>
        <dbReference type="ChEBI" id="CHEBI:15378"/>
        <dbReference type="ChEBI" id="CHEBI:30616"/>
        <dbReference type="ChEBI" id="CHEBI:176343"/>
        <dbReference type="ChEBI" id="CHEBI:176425"/>
        <dbReference type="ChEBI" id="CHEBI:456216"/>
        <dbReference type="EC" id="2.7.1.130"/>
    </reaction>
</comment>
<evidence type="ECO:0000256" key="10">
    <source>
        <dbReference type="ARBA" id="ARBA00022840"/>
    </source>
</evidence>
<evidence type="ECO:0000256" key="14">
    <source>
        <dbReference type="SAM" id="Phobius"/>
    </source>
</evidence>
<keyword evidence="5 13" id="KW-0444">Lipid biosynthesis</keyword>
<evidence type="ECO:0000256" key="11">
    <source>
        <dbReference type="ARBA" id="ARBA00023098"/>
    </source>
</evidence>
<reference evidence="15 16" key="1">
    <citation type="submission" date="2017-07" db="EMBL/GenBank/DDBJ databases">
        <title>Thauera sp. KNDSS-Mac4 genome sequence and assembly.</title>
        <authorList>
            <person name="Mayilraj S."/>
        </authorList>
    </citation>
    <scope>NUCLEOTIDE SEQUENCE [LARGE SCALE GENOMIC DNA]</scope>
    <source>
        <strain evidence="15 16">KNDSS-Mac4</strain>
    </source>
</reference>
<comment type="function">
    <text evidence="1 13">Transfers the gamma-phosphate of ATP to the 4'-position of a tetraacyldisaccharide 1-phosphate intermediate (termed DS-1-P) to form tetraacyldisaccharide 1,4'-bis-phosphate (lipid IVA).</text>
</comment>
<dbReference type="SUPFAM" id="SSF52540">
    <property type="entry name" value="P-loop containing nucleoside triphosphate hydrolases"/>
    <property type="match status" value="1"/>
</dbReference>
<dbReference type="UniPathway" id="UPA00359">
    <property type="reaction ID" value="UER00482"/>
</dbReference>
<sequence length="332" mass="35331">MPARAPAFWRRRGAIAWLLSPLSLLFGMLARLRRRRTRGERLPVPVIVVGNIAVGGSGKTPVVQWLISRLRAAGYSPGIVSRGHGGTVTGVAQVPADGDPAVYGDEPVLLASSCACPLVVGRDRPAAARELLRLHPGCDVIVSDDGMQHYRLGRAMEIAVVDPATLGNGMLLPAGPLREPLGRLGEVDLVIAHGDLSPALAVALKEVPSYPMALAGGLLRSLDDPSRTVPVVQLAGRAVHAVAGIGRPERFFEQLEALGLDPIRHPFPDHHVFAPEDLSFEDGAPILMTSKDAVKCRAFAPDDCWEFPVEAQIGSGAAERILEKLKNGRTTA</sequence>
<evidence type="ECO:0000256" key="6">
    <source>
        <dbReference type="ARBA" id="ARBA00022556"/>
    </source>
</evidence>
<keyword evidence="9 13" id="KW-0418">Kinase</keyword>
<dbReference type="NCBIfam" id="TIGR00682">
    <property type="entry name" value="lpxK"/>
    <property type="match status" value="1"/>
</dbReference>
<evidence type="ECO:0000256" key="3">
    <source>
        <dbReference type="ARBA" id="ARBA00012071"/>
    </source>
</evidence>
<keyword evidence="6 13" id="KW-0441">Lipid A biosynthesis</keyword>
<keyword evidence="14" id="KW-0472">Membrane</keyword>
<evidence type="ECO:0000313" key="15">
    <source>
        <dbReference type="EMBL" id="OYD53581.1"/>
    </source>
</evidence>
<feature type="binding site" evidence="13">
    <location>
        <begin position="53"/>
        <end position="60"/>
    </location>
    <ligand>
        <name>ATP</name>
        <dbReference type="ChEBI" id="CHEBI:30616"/>
    </ligand>
</feature>
<dbReference type="EC" id="2.7.1.130" evidence="3 13"/>
<evidence type="ECO:0000313" key="16">
    <source>
        <dbReference type="Proteomes" id="UP000215181"/>
    </source>
</evidence>
<dbReference type="GO" id="GO:0005886">
    <property type="term" value="C:plasma membrane"/>
    <property type="evidence" value="ECO:0007669"/>
    <property type="project" value="TreeGrafter"/>
</dbReference>
<evidence type="ECO:0000256" key="5">
    <source>
        <dbReference type="ARBA" id="ARBA00022516"/>
    </source>
</evidence>
<protein>
    <recommendedName>
        <fullName evidence="4 13">Tetraacyldisaccharide 4'-kinase</fullName>
        <ecNumber evidence="3 13">2.7.1.130</ecNumber>
    </recommendedName>
    <alternativeName>
        <fullName evidence="12 13">Lipid A 4'-kinase</fullName>
    </alternativeName>
</protein>
<keyword evidence="7 13" id="KW-0808">Transferase</keyword>
<gene>
    <name evidence="13" type="primary">lpxK</name>
    <name evidence="15" type="ORF">CGK74_11535</name>
</gene>
<comment type="similarity">
    <text evidence="13">Belongs to the LpxK family.</text>
</comment>
<evidence type="ECO:0000256" key="8">
    <source>
        <dbReference type="ARBA" id="ARBA00022741"/>
    </source>
</evidence>
<evidence type="ECO:0000256" key="2">
    <source>
        <dbReference type="ARBA" id="ARBA00004870"/>
    </source>
</evidence>
<evidence type="ECO:0000256" key="13">
    <source>
        <dbReference type="HAMAP-Rule" id="MF_00409"/>
    </source>
</evidence>
<feature type="transmembrane region" description="Helical" evidence="14">
    <location>
        <begin position="14"/>
        <end position="32"/>
    </location>
</feature>
<proteinExistence type="inferred from homology"/>
<dbReference type="RefSeq" id="WP_094268628.1">
    <property type="nucleotide sequence ID" value="NZ_NOIH01000013.1"/>
</dbReference>
<comment type="pathway">
    <text evidence="2 13">Glycolipid biosynthesis; lipid IV(A) biosynthesis; lipid IV(A) from (3R)-3-hydroxytetradecanoyl-[acyl-carrier-protein] and UDP-N-acetyl-alpha-D-glucosamine: step 6/6.</text>
</comment>